<dbReference type="PANTHER" id="PTHR38657">
    <property type="entry name" value="SLR1343 PROTEIN"/>
    <property type="match status" value="1"/>
</dbReference>
<dbReference type="Gene3D" id="1.10.10.1710">
    <property type="entry name" value="Deoxyribodipyrimidine photolyase-related"/>
    <property type="match status" value="1"/>
</dbReference>
<evidence type="ECO:0000313" key="2">
    <source>
        <dbReference type="Proteomes" id="UP000192333"/>
    </source>
</evidence>
<dbReference type="InterPro" id="IPR007357">
    <property type="entry name" value="PhrB-like"/>
</dbReference>
<dbReference type="InterPro" id="IPR014729">
    <property type="entry name" value="Rossmann-like_a/b/a_fold"/>
</dbReference>
<keyword evidence="1" id="KW-0456">Lyase</keyword>
<gene>
    <name evidence="1" type="ORF">SAMN00777080_0625</name>
</gene>
<organism evidence="1 2">
    <name type="scientific">Aquiflexum balticum DSM 16537</name>
    <dbReference type="NCBI Taxonomy" id="758820"/>
    <lineage>
        <taxon>Bacteria</taxon>
        <taxon>Pseudomonadati</taxon>
        <taxon>Bacteroidota</taxon>
        <taxon>Cytophagia</taxon>
        <taxon>Cytophagales</taxon>
        <taxon>Cyclobacteriaceae</taxon>
        <taxon>Aquiflexum</taxon>
    </lineage>
</organism>
<accession>A0A1W2H0D4</accession>
<protein>
    <submittedName>
        <fullName evidence="1">Deoxyribodipyrimidine photolyase-related protein</fullName>
    </submittedName>
</protein>
<dbReference type="Gene3D" id="1.10.579.10">
    <property type="entry name" value="DNA Cyclobutane Dipyrimidine Photolyase, subunit A, domain 3"/>
    <property type="match status" value="1"/>
</dbReference>
<dbReference type="STRING" id="758820.SAMN00777080_0625"/>
<name>A0A1W2H0D4_9BACT</name>
<dbReference type="Gene3D" id="1.25.40.80">
    <property type="match status" value="1"/>
</dbReference>
<dbReference type="InterPro" id="IPR052551">
    <property type="entry name" value="UV-DNA_repair_photolyase"/>
</dbReference>
<dbReference type="AlphaFoldDB" id="A0A1W2H0D4"/>
<proteinExistence type="predicted"/>
<dbReference type="RefSeq" id="WP_084118930.1">
    <property type="nucleotide sequence ID" value="NZ_LT838813.1"/>
</dbReference>
<reference evidence="2" key="1">
    <citation type="submission" date="2017-04" db="EMBL/GenBank/DDBJ databases">
        <authorList>
            <person name="Varghese N."/>
            <person name="Submissions S."/>
        </authorList>
    </citation>
    <scope>NUCLEOTIDE SEQUENCE [LARGE SCALE GENOMIC DNA]</scope>
    <source>
        <strain evidence="2">DSM 16537</strain>
    </source>
</reference>
<keyword evidence="2" id="KW-1185">Reference proteome</keyword>
<dbReference type="InterPro" id="IPR036134">
    <property type="entry name" value="Crypto/Photolyase_FAD-like_sf"/>
</dbReference>
<dbReference type="SUPFAM" id="SSF48173">
    <property type="entry name" value="Cryptochrome/photolyase FAD-binding domain"/>
    <property type="match status" value="1"/>
</dbReference>
<dbReference type="PANTHER" id="PTHR38657:SF1">
    <property type="entry name" value="SLR1343 PROTEIN"/>
    <property type="match status" value="1"/>
</dbReference>
<evidence type="ECO:0000313" key="1">
    <source>
        <dbReference type="EMBL" id="SMD42088.1"/>
    </source>
</evidence>
<dbReference type="Proteomes" id="UP000192333">
    <property type="component" value="Chromosome I"/>
</dbReference>
<dbReference type="Gene3D" id="3.40.50.620">
    <property type="entry name" value="HUPs"/>
    <property type="match status" value="1"/>
</dbReference>
<sequence length="509" mass="59845">MKRKLRLILGDQLNLNHSWFNESNQNILYVLMELGQETSYVRHHIQKVVGFFLAMRNFADELQKQGYQVLYLGLDSKSNTQSLTDNLSLIIENNDIEHFEYQLPDEYRLDQQLKEFCSSLNISFSSHDTEHFITSRNFLADFFRNKKTYLMETFYREMRKQNDVLMDDGEPLTGKWNFDQENRNKFKDPLLLKSPKTFPKDASSIVAQLRKMGIETIGEINEKDFGWPVSRAESLAVLDHFCSELLPYFGEYQDAMYSDDVFLFHSRLSFSLNTKMISPLEVVQKVESYWESQQEKISIAQVEGFIRQIIGWREYMRGVYWAKMPEYGMMNFFGHDRKLPGFYWTGETKMNCMKHSIDQSLKVAYAHHIQRLMVTGNFALLAGIHPDEVDDWYLGIYIDAIQWVEMPNARGMSQFADGGIVGTKPYVSSANYIDKMSDYCKSCHYDNKEKVGAKACPFNSLYWHFYNRNEEKLSKNPRIGMVYRTWEKMKNKSEILEQAEEYLGNIEKL</sequence>
<dbReference type="GO" id="GO:0016829">
    <property type="term" value="F:lyase activity"/>
    <property type="evidence" value="ECO:0007669"/>
    <property type="project" value="UniProtKB-KW"/>
</dbReference>
<dbReference type="OrthoDB" id="5288100at2"/>
<dbReference type="Pfam" id="PF04244">
    <property type="entry name" value="DPRP"/>
    <property type="match status" value="1"/>
</dbReference>
<dbReference type="EMBL" id="LT838813">
    <property type="protein sequence ID" value="SMD42088.1"/>
    <property type="molecule type" value="Genomic_DNA"/>
</dbReference>